<sequence>MGFQNSHGYASQAQSTNYYNPSFQHGRSEEEGAEKEAPHAKRSYASMVRGPDFVFEADTEANEEEEEDLMIDIDESETESDFDYTKDEGEAPSDARRKDKRTVPRRKIEWDDEGCPNLVINSAEQARLNKYWKHTLIQGC</sequence>
<protein>
    <submittedName>
        <fullName evidence="2">Uncharacterized protein</fullName>
    </submittedName>
</protein>
<feature type="compositionally biased region" description="Basic and acidic residues" evidence="1">
    <location>
        <begin position="83"/>
        <end position="97"/>
    </location>
</feature>
<proteinExistence type="predicted"/>
<feature type="compositionally biased region" description="Basic and acidic residues" evidence="1">
    <location>
        <begin position="26"/>
        <end position="39"/>
    </location>
</feature>
<feature type="compositionally biased region" description="Polar residues" evidence="1">
    <location>
        <begin position="1"/>
        <end position="25"/>
    </location>
</feature>
<feature type="compositionally biased region" description="Acidic residues" evidence="1">
    <location>
        <begin position="55"/>
        <end position="82"/>
    </location>
</feature>
<feature type="region of interest" description="Disordered" evidence="1">
    <location>
        <begin position="1"/>
        <end position="106"/>
    </location>
</feature>
<evidence type="ECO:0000313" key="3">
    <source>
        <dbReference type="Proteomes" id="UP001341840"/>
    </source>
</evidence>
<evidence type="ECO:0000256" key="1">
    <source>
        <dbReference type="SAM" id="MobiDB-lite"/>
    </source>
</evidence>
<comment type="caution">
    <text evidence="2">The sequence shown here is derived from an EMBL/GenBank/DDBJ whole genome shotgun (WGS) entry which is preliminary data.</text>
</comment>
<gene>
    <name evidence="2" type="ORF">PIB30_044339</name>
</gene>
<keyword evidence="3" id="KW-1185">Reference proteome</keyword>
<dbReference type="Proteomes" id="UP001341840">
    <property type="component" value="Unassembled WGS sequence"/>
</dbReference>
<reference evidence="2 3" key="1">
    <citation type="journal article" date="2023" name="Plants (Basel)">
        <title>Bridging the Gap: Combining Genomics and Transcriptomics Approaches to Understand Stylosanthes scabra, an Orphan Legume from the Brazilian Caatinga.</title>
        <authorList>
            <person name="Ferreira-Neto J.R.C."/>
            <person name="da Silva M.D."/>
            <person name="Binneck E."/>
            <person name="de Melo N.F."/>
            <person name="da Silva R.H."/>
            <person name="de Melo A.L.T.M."/>
            <person name="Pandolfi V."/>
            <person name="Bustamante F.O."/>
            <person name="Brasileiro-Vidal A.C."/>
            <person name="Benko-Iseppon A.M."/>
        </authorList>
    </citation>
    <scope>NUCLEOTIDE SEQUENCE [LARGE SCALE GENOMIC DNA]</scope>
    <source>
        <tissue evidence="2">Leaves</tissue>
    </source>
</reference>
<name>A0ABU6QFE3_9FABA</name>
<accession>A0ABU6QFE3</accession>
<evidence type="ECO:0000313" key="2">
    <source>
        <dbReference type="EMBL" id="MED6110573.1"/>
    </source>
</evidence>
<dbReference type="EMBL" id="JASCZI010000264">
    <property type="protein sequence ID" value="MED6110573.1"/>
    <property type="molecule type" value="Genomic_DNA"/>
</dbReference>
<organism evidence="2 3">
    <name type="scientific">Stylosanthes scabra</name>
    <dbReference type="NCBI Taxonomy" id="79078"/>
    <lineage>
        <taxon>Eukaryota</taxon>
        <taxon>Viridiplantae</taxon>
        <taxon>Streptophyta</taxon>
        <taxon>Embryophyta</taxon>
        <taxon>Tracheophyta</taxon>
        <taxon>Spermatophyta</taxon>
        <taxon>Magnoliopsida</taxon>
        <taxon>eudicotyledons</taxon>
        <taxon>Gunneridae</taxon>
        <taxon>Pentapetalae</taxon>
        <taxon>rosids</taxon>
        <taxon>fabids</taxon>
        <taxon>Fabales</taxon>
        <taxon>Fabaceae</taxon>
        <taxon>Papilionoideae</taxon>
        <taxon>50 kb inversion clade</taxon>
        <taxon>dalbergioids sensu lato</taxon>
        <taxon>Dalbergieae</taxon>
        <taxon>Pterocarpus clade</taxon>
        <taxon>Stylosanthes</taxon>
    </lineage>
</organism>